<evidence type="ECO:0000313" key="4">
    <source>
        <dbReference type="Proteomes" id="UP000284868"/>
    </source>
</evidence>
<protein>
    <submittedName>
        <fullName evidence="3">DUF871 domain-containing protein</fullName>
    </submittedName>
</protein>
<dbReference type="Gene3D" id="3.20.20.70">
    <property type="entry name" value="Aldolase class I"/>
    <property type="match status" value="1"/>
</dbReference>
<dbReference type="InterPro" id="IPR017853">
    <property type="entry name" value="GH"/>
</dbReference>
<dbReference type="InterPro" id="IPR043894">
    <property type="entry name" value="MupG_C"/>
</dbReference>
<dbReference type="PANTHER" id="PTHR38435">
    <property type="match status" value="1"/>
</dbReference>
<feature type="domain" description="6-phospho-N-acetylmuramidase C-terminal" evidence="1">
    <location>
        <begin position="248"/>
        <end position="360"/>
    </location>
</feature>
<dbReference type="InterPro" id="IPR029000">
    <property type="entry name" value="Cyclophilin-like_dom_sf"/>
</dbReference>
<reference evidence="3 4" key="1">
    <citation type="submission" date="2018-08" db="EMBL/GenBank/DDBJ databases">
        <title>A genome reference for cultivated species of the human gut microbiota.</title>
        <authorList>
            <person name="Zou Y."/>
            <person name="Xue W."/>
            <person name="Luo G."/>
        </authorList>
    </citation>
    <scope>NUCLEOTIDE SEQUENCE [LARGE SCALE GENOMIC DNA]</scope>
    <source>
        <strain evidence="3 4">AF35-6BH</strain>
    </source>
</reference>
<dbReference type="PANTHER" id="PTHR38435:SF1">
    <property type="entry name" value="DUF871 DOMAIN-CONTAINING PROTEIN"/>
    <property type="match status" value="1"/>
</dbReference>
<dbReference type="SUPFAM" id="SSF50891">
    <property type="entry name" value="Cyclophilin-like"/>
    <property type="match status" value="1"/>
</dbReference>
<dbReference type="Gene3D" id="2.40.100.10">
    <property type="entry name" value="Cyclophilin-like"/>
    <property type="match status" value="1"/>
</dbReference>
<keyword evidence="4" id="KW-1185">Reference proteome</keyword>
<dbReference type="AlphaFoldDB" id="A0A415NZV7"/>
<proteinExistence type="predicted"/>
<dbReference type="InterPro" id="IPR008589">
    <property type="entry name" value="MupG"/>
</dbReference>
<dbReference type="InterPro" id="IPR013785">
    <property type="entry name" value="Aldolase_TIM"/>
</dbReference>
<dbReference type="SUPFAM" id="SSF51445">
    <property type="entry name" value="(Trans)glycosidases"/>
    <property type="match status" value="1"/>
</dbReference>
<evidence type="ECO:0000313" key="3">
    <source>
        <dbReference type="EMBL" id="RHM06023.1"/>
    </source>
</evidence>
<comment type="caution">
    <text evidence="3">The sequence shown here is derived from an EMBL/GenBank/DDBJ whole genome shotgun (WGS) entry which is preliminary data.</text>
</comment>
<gene>
    <name evidence="3" type="ORF">DWZ83_10080</name>
</gene>
<dbReference type="InterPro" id="IPR043797">
    <property type="entry name" value="MupG_N"/>
</dbReference>
<organism evidence="3 4">
    <name type="scientific">Amedibacillus dolichus</name>
    <dbReference type="NCBI Taxonomy" id="31971"/>
    <lineage>
        <taxon>Bacteria</taxon>
        <taxon>Bacillati</taxon>
        <taxon>Bacillota</taxon>
        <taxon>Erysipelotrichia</taxon>
        <taxon>Erysipelotrichales</taxon>
        <taxon>Erysipelotrichaceae</taxon>
        <taxon>Amedibacillus</taxon>
    </lineage>
</organism>
<dbReference type="OrthoDB" id="5809921at2"/>
<dbReference type="RefSeq" id="WP_118365913.1">
    <property type="nucleotide sequence ID" value="NZ_QRPK01000092.1"/>
</dbReference>
<dbReference type="Pfam" id="PF19200">
    <property type="entry name" value="MupG_N"/>
    <property type="match status" value="1"/>
</dbReference>
<dbReference type="Proteomes" id="UP000284868">
    <property type="component" value="Unassembled WGS sequence"/>
</dbReference>
<dbReference type="Pfam" id="PF05913">
    <property type="entry name" value="MupG_C"/>
    <property type="match status" value="1"/>
</dbReference>
<name>A0A415NZV7_9FIRM</name>
<evidence type="ECO:0000259" key="1">
    <source>
        <dbReference type="Pfam" id="PF05913"/>
    </source>
</evidence>
<sequence length="362" mass="41039">MARLGISIYPEHASLEENIDYIQKAAKCGFTRIFSCLLSLKDKSDEEIKSMFLALSKEAHTCGMEIFVDVSPAVFAKLHISYEDLSFFESIQVDGIRLDEGFGGLKEAQMTHNPQKLIIELNASLHNGMIANVVSHQPDKSHLTTCHNFYPQQYSGLSLKHFQSCNADIRKLGLRIAAFVGSQNPNAYGPWPLTNGLCTLEMHRNLPLDVQVRHLLAMGEVDDIIIANAMAYDEELEQLAQLNGGVFSLRIALEKKLSEVEYKILYESEHFVRGDVSEYMYRSTQTRVTYASEKLPSGNTRAMKRGDIVIVNEADSRYKGELHIVLQDMENDGRKNVVGHILENELFLLDYLQPWQTFQFLK</sequence>
<dbReference type="EMBL" id="QRPK01000092">
    <property type="protein sequence ID" value="RHM06023.1"/>
    <property type="molecule type" value="Genomic_DNA"/>
</dbReference>
<evidence type="ECO:0000259" key="2">
    <source>
        <dbReference type="Pfam" id="PF19200"/>
    </source>
</evidence>
<feature type="domain" description="6-phospho-N-acetylmuramidase N-terminal" evidence="2">
    <location>
        <begin position="4"/>
        <end position="241"/>
    </location>
</feature>
<accession>A0A415NZV7</accession>